<dbReference type="PROSITE" id="PS51257">
    <property type="entry name" value="PROKAR_LIPOPROTEIN"/>
    <property type="match status" value="1"/>
</dbReference>
<keyword evidence="1" id="KW-0732">Signal</keyword>
<evidence type="ECO:0000313" key="3">
    <source>
        <dbReference type="Proteomes" id="UP000198806"/>
    </source>
</evidence>
<keyword evidence="2" id="KW-0762">Sugar transport</keyword>
<reference evidence="2 3" key="1">
    <citation type="submission" date="2016-10" db="EMBL/GenBank/DDBJ databases">
        <authorList>
            <person name="de Groot N.N."/>
        </authorList>
    </citation>
    <scope>NUCLEOTIDE SEQUENCE [LARGE SCALE GENOMIC DNA]</scope>
    <source>
        <strain evidence="2 3">DSM 1283</strain>
    </source>
</reference>
<dbReference type="OrthoDB" id="362670at2"/>
<dbReference type="InterPro" id="IPR050490">
    <property type="entry name" value="Bact_solute-bd_prot1"/>
</dbReference>
<dbReference type="InterPro" id="IPR006059">
    <property type="entry name" value="SBP"/>
</dbReference>
<dbReference type="STRING" id="1527.SAMN04489757_11582"/>
<dbReference type="AlphaFoldDB" id="A0A1I5FT45"/>
<gene>
    <name evidence="2" type="ORF">SAMN04489757_11582</name>
</gene>
<feature type="chain" id="PRO_5038397515" evidence="1">
    <location>
        <begin position="21"/>
        <end position="414"/>
    </location>
</feature>
<keyword evidence="2" id="KW-0813">Transport</keyword>
<dbReference type="CDD" id="cd13585">
    <property type="entry name" value="PBP2_TMBP_like"/>
    <property type="match status" value="1"/>
</dbReference>
<dbReference type="SUPFAM" id="SSF53850">
    <property type="entry name" value="Periplasmic binding protein-like II"/>
    <property type="match status" value="1"/>
</dbReference>
<dbReference type="Proteomes" id="UP000198806">
    <property type="component" value="Unassembled WGS sequence"/>
</dbReference>
<evidence type="ECO:0000256" key="1">
    <source>
        <dbReference type="SAM" id="SignalP"/>
    </source>
</evidence>
<dbReference type="PANTHER" id="PTHR43649:SF12">
    <property type="entry name" value="DIACETYLCHITOBIOSE BINDING PROTEIN DASA"/>
    <property type="match status" value="1"/>
</dbReference>
<sequence>MKKRLAALCVLSLAVVTIFTGCSKNNNKDNTDNSKGGKTKIRFASWDVAEDVDRQQALVDKFNAAHDDIVVTLEAYGSDFDTKISAGMGSGDAPDVMYMWNYPAYSGGLEPLDGYIEKEGENYKSNFYETLWNYNSINDQVYGIPIGFTTHALFYNKDIFAEAGVAEPTADWTWEDLKAAAKTITEKTSALGFSFQMKPDPYDFEMYLWSNGSAYCDQDGKLEGNLNSEKSQEVFQMFQDMEKEGYAIASEKSGTDEFRSGAVAMYVYGSWAISSLKEDQLNYGVTTIPAFANAGQDSVSILSSSGISMSKDSKNKDAAWEFIKFWTNEEANKERIGLELPVLNSVVESEKIMEQPEYAPFYVMLEQSKGYTPASFIIKDWSEKSENLSLSFEEIFNPSVLQSVPDVLNNAVQQ</sequence>
<evidence type="ECO:0000313" key="2">
    <source>
        <dbReference type="EMBL" id="SFO26361.1"/>
    </source>
</evidence>
<dbReference type="RefSeq" id="WP_091686666.1">
    <property type="nucleotide sequence ID" value="NZ_BAABFM010000024.1"/>
</dbReference>
<dbReference type="Pfam" id="PF01547">
    <property type="entry name" value="SBP_bac_1"/>
    <property type="match status" value="1"/>
</dbReference>
<protein>
    <submittedName>
        <fullName evidence="2">Multiple sugar transport system substrate-binding protein</fullName>
    </submittedName>
</protein>
<proteinExistence type="predicted"/>
<dbReference type="PANTHER" id="PTHR43649">
    <property type="entry name" value="ARABINOSE-BINDING PROTEIN-RELATED"/>
    <property type="match status" value="1"/>
</dbReference>
<name>A0A1I5FT45_9FIRM</name>
<dbReference type="EMBL" id="FOWD01000015">
    <property type="protein sequence ID" value="SFO26361.1"/>
    <property type="molecule type" value="Genomic_DNA"/>
</dbReference>
<accession>A0A1I5FT45</accession>
<dbReference type="Gene3D" id="3.40.190.10">
    <property type="entry name" value="Periplasmic binding protein-like II"/>
    <property type="match status" value="1"/>
</dbReference>
<keyword evidence="3" id="KW-1185">Reference proteome</keyword>
<organism evidence="2 3">
    <name type="scientific">Anaerocolumna aminovalerica</name>
    <dbReference type="NCBI Taxonomy" id="1527"/>
    <lineage>
        <taxon>Bacteria</taxon>
        <taxon>Bacillati</taxon>
        <taxon>Bacillota</taxon>
        <taxon>Clostridia</taxon>
        <taxon>Lachnospirales</taxon>
        <taxon>Lachnospiraceae</taxon>
        <taxon>Anaerocolumna</taxon>
    </lineage>
</organism>
<feature type="signal peptide" evidence="1">
    <location>
        <begin position="1"/>
        <end position="20"/>
    </location>
</feature>